<evidence type="ECO:0000256" key="1">
    <source>
        <dbReference type="SAM" id="MobiDB-lite"/>
    </source>
</evidence>
<dbReference type="Gramene" id="KCW81816">
    <property type="protein sequence ID" value="KCW81816"/>
    <property type="gene ID" value="EUGRSUZ_C03172"/>
</dbReference>
<dbReference type="EMBL" id="KK198755">
    <property type="protein sequence ID" value="KCW81816.1"/>
    <property type="molecule type" value="Genomic_DNA"/>
</dbReference>
<evidence type="ECO:0000313" key="2">
    <source>
        <dbReference type="EMBL" id="KCW81816.1"/>
    </source>
</evidence>
<reference evidence="2" key="1">
    <citation type="submission" date="2013-07" db="EMBL/GenBank/DDBJ databases">
        <title>The genome of Eucalyptus grandis.</title>
        <authorList>
            <person name="Schmutz J."/>
            <person name="Hayes R."/>
            <person name="Myburg A."/>
            <person name="Tuskan G."/>
            <person name="Grattapaglia D."/>
            <person name="Rokhsar D.S."/>
        </authorList>
    </citation>
    <scope>NUCLEOTIDE SEQUENCE</scope>
    <source>
        <tissue evidence="2">Leaf extractions</tissue>
    </source>
</reference>
<organism evidence="2">
    <name type="scientific">Eucalyptus grandis</name>
    <name type="common">Flooded gum</name>
    <dbReference type="NCBI Taxonomy" id="71139"/>
    <lineage>
        <taxon>Eukaryota</taxon>
        <taxon>Viridiplantae</taxon>
        <taxon>Streptophyta</taxon>
        <taxon>Embryophyta</taxon>
        <taxon>Tracheophyta</taxon>
        <taxon>Spermatophyta</taxon>
        <taxon>Magnoliopsida</taxon>
        <taxon>eudicotyledons</taxon>
        <taxon>Gunneridae</taxon>
        <taxon>Pentapetalae</taxon>
        <taxon>rosids</taxon>
        <taxon>malvids</taxon>
        <taxon>Myrtales</taxon>
        <taxon>Myrtaceae</taxon>
        <taxon>Myrtoideae</taxon>
        <taxon>Eucalypteae</taxon>
        <taxon>Eucalyptus</taxon>
    </lineage>
</organism>
<dbReference type="PANTHER" id="PTHR33108:SF56">
    <property type="entry name" value="DUF1677 FAMILY PROTEIN"/>
    <property type="match status" value="1"/>
</dbReference>
<dbReference type="Pfam" id="PF07911">
    <property type="entry name" value="DUF1677"/>
    <property type="match status" value="1"/>
</dbReference>
<dbReference type="STRING" id="71139.A0A059CUF3"/>
<gene>
    <name evidence="2" type="ORF">EUGRSUZ_C03172</name>
</gene>
<dbReference type="InParanoid" id="A0A059CUF3"/>
<sequence length="195" mass="21125">SSLRAAATTPKLRKSSGRRNDNSHRFFGQVRDRAYSKILNSPSADAGAVASFTGGCGTCCGEARVEMIGMVLSETKVKRPAAAALLEVVECCCCGFKEECTLGYARRVRERHGGRWACGLCEEAIKDAMAAAAAAGLPGPGREAARLEEALSRHSELCRRCRTPVPPRHSAEELVQRLKRLLRRILDAQPREGSN</sequence>
<protein>
    <recommendedName>
        <fullName evidence="3">DUF1677 domain-containing protein</fullName>
    </recommendedName>
</protein>
<feature type="non-terminal residue" evidence="2">
    <location>
        <position position="1"/>
    </location>
</feature>
<feature type="region of interest" description="Disordered" evidence="1">
    <location>
        <begin position="1"/>
        <end position="23"/>
    </location>
</feature>
<dbReference type="AlphaFoldDB" id="A0A059CUF3"/>
<evidence type="ECO:0008006" key="3">
    <source>
        <dbReference type="Google" id="ProtNLM"/>
    </source>
</evidence>
<dbReference type="InterPro" id="IPR012876">
    <property type="entry name" value="DUF1677_pln"/>
</dbReference>
<dbReference type="PANTHER" id="PTHR33108">
    <property type="entry name" value="OS01G0745000 PROTEIN"/>
    <property type="match status" value="1"/>
</dbReference>
<name>A0A059CUF3_EUCGR</name>
<accession>A0A059CUF3</accession>
<proteinExistence type="predicted"/>